<evidence type="ECO:0000313" key="5">
    <source>
        <dbReference type="Proteomes" id="UP000763505"/>
    </source>
</evidence>
<reference evidence="4" key="2">
    <citation type="submission" date="2021-09" db="EMBL/GenBank/DDBJ databases">
        <authorList>
            <person name="Gilroy R."/>
        </authorList>
    </citation>
    <scope>NUCLEOTIDE SEQUENCE</scope>
    <source>
        <strain evidence="4">6019</strain>
    </source>
</reference>
<feature type="transmembrane region" description="Helical" evidence="2">
    <location>
        <begin position="462"/>
        <end position="481"/>
    </location>
</feature>
<gene>
    <name evidence="4" type="ORF">K8V35_07245</name>
</gene>
<dbReference type="Pfam" id="PF13514">
    <property type="entry name" value="AAA_27"/>
    <property type="match status" value="1"/>
</dbReference>
<feature type="domain" description="YhaN AAA" evidence="3">
    <location>
        <begin position="1"/>
        <end position="207"/>
    </location>
</feature>
<keyword evidence="2" id="KW-0472">Membrane</keyword>
<feature type="coiled-coil region" evidence="1">
    <location>
        <begin position="728"/>
        <end position="804"/>
    </location>
</feature>
<reference evidence="4" key="1">
    <citation type="journal article" date="2021" name="PeerJ">
        <title>Extensive microbial diversity within the chicken gut microbiome revealed by metagenomics and culture.</title>
        <authorList>
            <person name="Gilroy R."/>
            <person name="Ravi A."/>
            <person name="Getino M."/>
            <person name="Pursley I."/>
            <person name="Horton D.L."/>
            <person name="Alikhan N.F."/>
            <person name="Baker D."/>
            <person name="Gharbi K."/>
            <person name="Hall N."/>
            <person name="Watson M."/>
            <person name="Adriaenssens E.M."/>
            <person name="Foster-Nyarko E."/>
            <person name="Jarju S."/>
            <person name="Secka A."/>
            <person name="Antonio M."/>
            <person name="Oren A."/>
            <person name="Chaudhuri R.R."/>
            <person name="La Ragione R."/>
            <person name="Hildebrand F."/>
            <person name="Pallen M.J."/>
        </authorList>
    </citation>
    <scope>NUCLEOTIDE SEQUENCE</scope>
    <source>
        <strain evidence="4">6019</strain>
    </source>
</reference>
<keyword evidence="1" id="KW-0175">Coiled coil</keyword>
<feature type="coiled-coil region" evidence="1">
    <location>
        <begin position="381"/>
        <end position="455"/>
    </location>
</feature>
<dbReference type="InterPro" id="IPR038734">
    <property type="entry name" value="YhaN_AAA"/>
</dbReference>
<evidence type="ECO:0000256" key="1">
    <source>
        <dbReference type="SAM" id="Coils"/>
    </source>
</evidence>
<accession>A0A921DXQ5</accession>
<proteinExistence type="predicted"/>
<feature type="transmembrane region" description="Helical" evidence="2">
    <location>
        <begin position="487"/>
        <end position="507"/>
    </location>
</feature>
<dbReference type="SUPFAM" id="SSF52540">
    <property type="entry name" value="P-loop containing nucleoside triphosphate hydrolases"/>
    <property type="match status" value="1"/>
</dbReference>
<dbReference type="EMBL" id="DYYI01000078">
    <property type="protein sequence ID" value="HJE20131.1"/>
    <property type="molecule type" value="Genomic_DNA"/>
</dbReference>
<evidence type="ECO:0000259" key="3">
    <source>
        <dbReference type="Pfam" id="PF13514"/>
    </source>
</evidence>
<feature type="coiled-coil region" evidence="1">
    <location>
        <begin position="327"/>
        <end position="354"/>
    </location>
</feature>
<organism evidence="4 5">
    <name type="scientific">Aliicoccus persicus</name>
    <dbReference type="NCBI Taxonomy" id="930138"/>
    <lineage>
        <taxon>Bacteria</taxon>
        <taxon>Bacillati</taxon>
        <taxon>Bacillota</taxon>
        <taxon>Bacilli</taxon>
        <taxon>Bacillales</taxon>
        <taxon>Staphylococcaceae</taxon>
        <taxon>Aliicoccus</taxon>
    </lineage>
</organism>
<dbReference type="PANTHER" id="PTHR41259:SF1">
    <property type="entry name" value="DOUBLE-STRAND BREAK REPAIR RAD50 ATPASE, PUTATIVE-RELATED"/>
    <property type="match status" value="1"/>
</dbReference>
<dbReference type="AlphaFoldDB" id="A0A921DXQ5"/>
<dbReference type="PANTHER" id="PTHR41259">
    <property type="entry name" value="DOUBLE-STRAND BREAK REPAIR RAD50 ATPASE, PUTATIVE-RELATED"/>
    <property type="match status" value="1"/>
</dbReference>
<evidence type="ECO:0000256" key="2">
    <source>
        <dbReference type="SAM" id="Phobius"/>
    </source>
</evidence>
<dbReference type="InterPro" id="IPR027417">
    <property type="entry name" value="P-loop_NTPase"/>
</dbReference>
<keyword evidence="2" id="KW-0812">Transmembrane</keyword>
<keyword evidence="2" id="KW-1133">Transmembrane helix</keyword>
<dbReference type="Proteomes" id="UP000763505">
    <property type="component" value="Unassembled WGS sequence"/>
</dbReference>
<comment type="caution">
    <text evidence="4">The sequence shown here is derived from an EMBL/GenBank/DDBJ whole genome shotgun (WGS) entry which is preliminary data.</text>
</comment>
<evidence type="ECO:0000313" key="4">
    <source>
        <dbReference type="EMBL" id="HJE20131.1"/>
    </source>
</evidence>
<dbReference type="Gene3D" id="3.40.50.300">
    <property type="entry name" value="P-loop containing nucleotide triphosphate hydrolases"/>
    <property type="match status" value="2"/>
</dbReference>
<sequence length="975" mass="113488">MKILSLHVYGYGKIVDKVIDTNMKFIQIYGENEAGKSTTMSFIHSILFGFPKRTDSEPRREPRMHNMYGGKLVVKFDDEKHPVEIERVKGKVQGDLKVYFKDGTVKGEQWLTKRLNHIDKKTYRSIFSFDVLGLQDIHTNMTEDRLQEYLLRAGALGSHEYDEMLTAIDKELATIYKKNGSVPTLNQEVEAIKEIAGRVKNIEANESRYTSLMNDRLSIEESLAHKRDSVNQLTLIHKQKMKEMMYHPEIIEWKNLEGKMTESPVIFPEKGIERYIALKNKIAQTAQDIGLRNEKVKSIEADLAKIKIPKDDDIKALEGVLRKQPEFLQKSKELEQLKAESTTLKKEIQSIRTDIGWKDDHLDVDDSNIVRDQVQSLLSQLDEVNLEEQYLMREIESVQAELKTIEQEIEMLTEEQVSDDRLNLKKELVDKEFELQEKERMYKVIRSEYDKETRERNKSRRILSYAIIAISAVLLLGGIFYMINDVMLLGIILAVLGVIGGVFYFVANRPTEDTVKVDYDSDVEELKASIEEMKQANDLNFSLSDARDTKAWLKSQKQKKVNVTVKLDEMKRSLGEKEASKDRFNDDLHKIKEDLKINTNIENKFTVDAINSIRLIKEKYARIDEINTSIDEINVYKDEFKSSVVPLLETFDIEYNETNVFYEAENLVNTMKEDRTNSVHLKDQLDLLVSEVDVLNEQNASSRIEIRDLFEVVDADDEEEFYYHARQYDEYAINKNRFEELTDKLNQENFTHDLRTYLSSLIMSDLKREEEDVSEQIESFDTQIQNEVAQLADVNAEIKAMENDGTLSELNHLYAIRKNDIQQLSEDYMSLMYIKILIESHIKAVKDERLPIVVEEARNIFEYLTRGRYNNISYDEKGGLRIRHSNGQIFQPSELSQSTKEMLYISLRLSLIKALKGYYNLPLIIDDAFVHFDKDRKKVIVEYLRTQVQDQVLYFTCNLDGQIPSAQTIKLKEKV</sequence>
<name>A0A921DXQ5_9STAP</name>
<protein>
    <submittedName>
        <fullName evidence="4">AAA family ATPase</fullName>
    </submittedName>
</protein>